<evidence type="ECO:0000256" key="8">
    <source>
        <dbReference type="ARBA" id="ARBA00022984"/>
    </source>
</evidence>
<evidence type="ECO:0000256" key="12">
    <source>
        <dbReference type="PIRSR" id="PIRSR039102-3"/>
    </source>
</evidence>
<dbReference type="InterPro" id="IPR011095">
    <property type="entry name" value="Dala_Dala_lig_C"/>
</dbReference>
<dbReference type="HAMAP" id="MF_00047">
    <property type="entry name" value="Dala_Dala_lig"/>
    <property type="match status" value="1"/>
</dbReference>
<keyword evidence="12" id="KW-0479">Metal-binding</keyword>
<dbReference type="NCBIfam" id="TIGR01205">
    <property type="entry name" value="D_ala_D_alaTIGR"/>
    <property type="match status" value="1"/>
</dbReference>
<feature type="active site" evidence="11">
    <location>
        <position position="274"/>
    </location>
</feature>
<dbReference type="KEGG" id="minf:MESINF_2211"/>
<dbReference type="PROSITE" id="PS00844">
    <property type="entry name" value="DALA_DALA_LIGASE_2"/>
    <property type="match status" value="1"/>
</dbReference>
<evidence type="ECO:0000256" key="13">
    <source>
        <dbReference type="PROSITE-ProRule" id="PRU00409"/>
    </source>
</evidence>
<dbReference type="EMBL" id="LS974202">
    <property type="protein sequence ID" value="SSC13651.1"/>
    <property type="molecule type" value="Genomic_DNA"/>
</dbReference>
<keyword evidence="16" id="KW-1185">Reference proteome</keyword>
<gene>
    <name evidence="10 15" type="primary">ddl</name>
    <name evidence="15" type="ORF">MESINF_2211</name>
</gene>
<dbReference type="Gene3D" id="3.40.50.20">
    <property type="match status" value="1"/>
</dbReference>
<organism evidence="15 16">
    <name type="scientific">Mesotoga infera</name>
    <dbReference type="NCBI Taxonomy" id="1236046"/>
    <lineage>
        <taxon>Bacteria</taxon>
        <taxon>Thermotogati</taxon>
        <taxon>Thermotogota</taxon>
        <taxon>Thermotogae</taxon>
        <taxon>Kosmotogales</taxon>
        <taxon>Kosmotogaceae</taxon>
        <taxon>Mesotoga</taxon>
    </lineage>
</organism>
<keyword evidence="12" id="KW-0460">Magnesium</keyword>
<dbReference type="GO" id="GO:0046872">
    <property type="term" value="F:metal ion binding"/>
    <property type="evidence" value="ECO:0007669"/>
    <property type="project" value="UniProtKB-KW"/>
</dbReference>
<feature type="binding site" evidence="12">
    <location>
        <position position="263"/>
    </location>
    <ligand>
        <name>Mg(2+)</name>
        <dbReference type="ChEBI" id="CHEBI:18420"/>
        <label>1</label>
    </ligand>
</feature>
<dbReference type="InterPro" id="IPR011761">
    <property type="entry name" value="ATP-grasp"/>
</dbReference>
<accession>A0A7Z7LGG7</accession>
<dbReference type="PANTHER" id="PTHR23132">
    <property type="entry name" value="D-ALANINE--D-ALANINE LIGASE"/>
    <property type="match status" value="1"/>
</dbReference>
<sequence>MERERIAVVYGGLSHEREISIKSGYNVIASLEKRGSEVVPLDLKRSNIEKLLNIDADLFFLALHGKFGEDGTVQGLLELAGFTYTGSDSEASAICFDKEMTYRLMQGIVYLPEWKKITTLEDIAGWEIFPCVLKPTREGSSIGVMICDDLQALMGEASRLIEEYDAILIEEYIAGREVTVSIIDFETGPVVLPILEIRPKKRFYDYEAKYTAGMTDFIVPAPLDITIESQIKSDALNIYRSLGCRDMARIDGIVKGDRFYFLEVNTIPGLTDLSDLPMSARAMGLSFDKTIGAIVEAAGRRNRR</sequence>
<dbReference type="GO" id="GO:0009252">
    <property type="term" value="P:peptidoglycan biosynthetic process"/>
    <property type="evidence" value="ECO:0007669"/>
    <property type="project" value="UniProtKB-UniRule"/>
</dbReference>
<keyword evidence="9 10" id="KW-0961">Cell wall biogenesis/degradation</keyword>
<dbReference type="InterPro" id="IPR005905">
    <property type="entry name" value="D_ala_D_ala"/>
</dbReference>
<evidence type="ECO:0000256" key="5">
    <source>
        <dbReference type="ARBA" id="ARBA00022741"/>
    </source>
</evidence>
<dbReference type="Gene3D" id="3.30.470.20">
    <property type="entry name" value="ATP-grasp fold, B domain"/>
    <property type="match status" value="1"/>
</dbReference>
<dbReference type="PIRSF" id="PIRSF039102">
    <property type="entry name" value="Ddl/VanB"/>
    <property type="match status" value="1"/>
</dbReference>
<feature type="binding site" evidence="12">
    <location>
        <position position="251"/>
    </location>
    <ligand>
        <name>Mg(2+)</name>
        <dbReference type="ChEBI" id="CHEBI:18420"/>
        <label>1</label>
    </ligand>
</feature>
<evidence type="ECO:0000256" key="4">
    <source>
        <dbReference type="ARBA" id="ARBA00022598"/>
    </source>
</evidence>
<reference evidence="15 16" key="1">
    <citation type="submission" date="2017-01" db="EMBL/GenBank/DDBJ databases">
        <authorList>
            <person name="Erauso G."/>
        </authorList>
    </citation>
    <scope>NUCLEOTIDE SEQUENCE [LARGE SCALE GENOMIC DNA]</scope>
    <source>
        <strain evidence="15">MESINF1</strain>
    </source>
</reference>
<comment type="catalytic activity">
    <reaction evidence="10">
        <text>2 D-alanine + ATP = D-alanyl-D-alanine + ADP + phosphate + H(+)</text>
        <dbReference type="Rhea" id="RHEA:11224"/>
        <dbReference type="ChEBI" id="CHEBI:15378"/>
        <dbReference type="ChEBI" id="CHEBI:30616"/>
        <dbReference type="ChEBI" id="CHEBI:43474"/>
        <dbReference type="ChEBI" id="CHEBI:57416"/>
        <dbReference type="ChEBI" id="CHEBI:57822"/>
        <dbReference type="ChEBI" id="CHEBI:456216"/>
        <dbReference type="EC" id="6.3.2.4"/>
    </reaction>
</comment>
<keyword evidence="12" id="KW-0464">Manganese</keyword>
<dbReference type="PANTHER" id="PTHR23132:SF23">
    <property type="entry name" value="D-ALANINE--D-ALANINE LIGASE B"/>
    <property type="match status" value="1"/>
</dbReference>
<dbReference type="UniPathway" id="UPA00219"/>
<proteinExistence type="inferred from homology"/>
<dbReference type="InterPro" id="IPR016185">
    <property type="entry name" value="PreATP-grasp_dom_sf"/>
</dbReference>
<evidence type="ECO:0000256" key="2">
    <source>
        <dbReference type="ARBA" id="ARBA00010871"/>
    </source>
</evidence>
<name>A0A7Z7LGG7_9BACT</name>
<dbReference type="PROSITE" id="PS00843">
    <property type="entry name" value="DALA_DALA_LIGASE_1"/>
    <property type="match status" value="1"/>
</dbReference>
<dbReference type="AlphaFoldDB" id="A0A7Z7LGG7"/>
<evidence type="ECO:0000313" key="15">
    <source>
        <dbReference type="EMBL" id="SSC13651.1"/>
    </source>
</evidence>
<dbReference type="InterPro" id="IPR000291">
    <property type="entry name" value="D-Ala_lig_Van_CS"/>
</dbReference>
<evidence type="ECO:0000256" key="7">
    <source>
        <dbReference type="ARBA" id="ARBA00022960"/>
    </source>
</evidence>
<evidence type="ECO:0000256" key="1">
    <source>
        <dbReference type="ARBA" id="ARBA00004496"/>
    </source>
</evidence>
<dbReference type="InterPro" id="IPR011127">
    <property type="entry name" value="Dala_Dala_lig_N"/>
</dbReference>
<evidence type="ECO:0000256" key="6">
    <source>
        <dbReference type="ARBA" id="ARBA00022840"/>
    </source>
</evidence>
<dbReference type="Pfam" id="PF01820">
    <property type="entry name" value="Dala_Dala_lig_N"/>
    <property type="match status" value="1"/>
</dbReference>
<dbReference type="EC" id="6.3.2.4" evidence="10"/>
<dbReference type="NCBIfam" id="NF002378">
    <property type="entry name" value="PRK01372.1"/>
    <property type="match status" value="1"/>
</dbReference>
<dbReference type="GO" id="GO:0008716">
    <property type="term" value="F:D-alanine-D-alanine ligase activity"/>
    <property type="evidence" value="ECO:0007669"/>
    <property type="project" value="UniProtKB-UniRule"/>
</dbReference>
<dbReference type="SUPFAM" id="SSF52440">
    <property type="entry name" value="PreATP-grasp domain"/>
    <property type="match status" value="1"/>
</dbReference>
<feature type="active site" evidence="11">
    <location>
        <position position="16"/>
    </location>
</feature>
<evidence type="ECO:0000256" key="11">
    <source>
        <dbReference type="PIRSR" id="PIRSR039102-1"/>
    </source>
</evidence>
<comment type="similarity">
    <text evidence="2 10">Belongs to the D-alanine--D-alanine ligase family.</text>
</comment>
<feature type="binding site" evidence="12">
    <location>
        <position position="265"/>
    </location>
    <ligand>
        <name>Mg(2+)</name>
        <dbReference type="ChEBI" id="CHEBI:18420"/>
        <label>2</label>
    </ligand>
</feature>
<keyword evidence="5 13" id="KW-0547">Nucleotide-binding</keyword>
<feature type="binding site" evidence="12">
    <location>
        <position position="263"/>
    </location>
    <ligand>
        <name>Mg(2+)</name>
        <dbReference type="ChEBI" id="CHEBI:18420"/>
        <label>2</label>
    </ligand>
</feature>
<evidence type="ECO:0000256" key="3">
    <source>
        <dbReference type="ARBA" id="ARBA00022490"/>
    </source>
</evidence>
<feature type="active site" evidence="11">
    <location>
        <position position="140"/>
    </location>
</feature>
<comment type="cofactor">
    <cofactor evidence="12">
        <name>Mg(2+)</name>
        <dbReference type="ChEBI" id="CHEBI:18420"/>
    </cofactor>
    <cofactor evidence="12">
        <name>Mn(2+)</name>
        <dbReference type="ChEBI" id="CHEBI:29035"/>
    </cofactor>
    <text evidence="12">Binds 2 magnesium or manganese ions per subunit.</text>
</comment>
<dbReference type="GO" id="GO:0008360">
    <property type="term" value="P:regulation of cell shape"/>
    <property type="evidence" value="ECO:0007669"/>
    <property type="project" value="UniProtKB-KW"/>
</dbReference>
<evidence type="ECO:0000259" key="14">
    <source>
        <dbReference type="PROSITE" id="PS50975"/>
    </source>
</evidence>
<dbReference type="Gene3D" id="3.30.1490.20">
    <property type="entry name" value="ATP-grasp fold, A domain"/>
    <property type="match status" value="1"/>
</dbReference>
<comment type="pathway">
    <text evidence="10">Cell wall biogenesis; peptidoglycan biosynthesis.</text>
</comment>
<dbReference type="RefSeq" id="WP_169699776.1">
    <property type="nucleotide sequence ID" value="NZ_LS974202.1"/>
</dbReference>
<evidence type="ECO:0000256" key="9">
    <source>
        <dbReference type="ARBA" id="ARBA00023316"/>
    </source>
</evidence>
<keyword evidence="8 10" id="KW-0573">Peptidoglycan synthesis</keyword>
<dbReference type="PROSITE" id="PS50975">
    <property type="entry name" value="ATP_GRASP"/>
    <property type="match status" value="1"/>
</dbReference>
<feature type="domain" description="ATP-grasp" evidence="14">
    <location>
        <begin position="101"/>
        <end position="296"/>
    </location>
</feature>
<dbReference type="GO" id="GO:0071555">
    <property type="term" value="P:cell wall organization"/>
    <property type="evidence" value="ECO:0007669"/>
    <property type="project" value="UniProtKB-KW"/>
</dbReference>
<comment type="function">
    <text evidence="10">Cell wall formation.</text>
</comment>
<keyword evidence="7 10" id="KW-0133">Cell shape</keyword>
<keyword evidence="3 10" id="KW-0963">Cytoplasm</keyword>
<dbReference type="SUPFAM" id="SSF56059">
    <property type="entry name" value="Glutathione synthetase ATP-binding domain-like"/>
    <property type="match status" value="1"/>
</dbReference>
<dbReference type="GO" id="GO:0005737">
    <property type="term" value="C:cytoplasm"/>
    <property type="evidence" value="ECO:0007669"/>
    <property type="project" value="UniProtKB-SubCell"/>
</dbReference>
<comment type="subcellular location">
    <subcellularLocation>
        <location evidence="1 10">Cytoplasm</location>
    </subcellularLocation>
</comment>
<keyword evidence="6 13" id="KW-0067">ATP-binding</keyword>
<protein>
    <recommendedName>
        <fullName evidence="10">D-alanine--D-alanine ligase</fullName>
        <ecNumber evidence="10">6.3.2.4</ecNumber>
    </recommendedName>
    <alternativeName>
        <fullName evidence="10">D-Ala-D-Ala ligase</fullName>
    </alternativeName>
    <alternativeName>
        <fullName evidence="10">D-alanylalanine synthetase</fullName>
    </alternativeName>
</protein>
<evidence type="ECO:0000256" key="10">
    <source>
        <dbReference type="HAMAP-Rule" id="MF_00047"/>
    </source>
</evidence>
<keyword evidence="4 10" id="KW-0436">Ligase</keyword>
<dbReference type="GO" id="GO:0005524">
    <property type="term" value="F:ATP binding"/>
    <property type="evidence" value="ECO:0007669"/>
    <property type="project" value="UniProtKB-UniRule"/>
</dbReference>
<evidence type="ECO:0000313" key="16">
    <source>
        <dbReference type="Proteomes" id="UP000250796"/>
    </source>
</evidence>
<dbReference type="Pfam" id="PF07478">
    <property type="entry name" value="Dala_Dala_lig_C"/>
    <property type="match status" value="1"/>
</dbReference>
<dbReference type="Proteomes" id="UP000250796">
    <property type="component" value="Chromosome MESINF"/>
</dbReference>
<dbReference type="InterPro" id="IPR013815">
    <property type="entry name" value="ATP_grasp_subdomain_1"/>
</dbReference>